<evidence type="ECO:0000313" key="3">
    <source>
        <dbReference type="Proteomes" id="UP001501508"/>
    </source>
</evidence>
<dbReference type="PRINTS" id="PR01590">
    <property type="entry name" value="HTHFIS"/>
</dbReference>
<accession>A0ABP8M390</accession>
<comment type="caution">
    <text evidence="2">The sequence shown here is derived from an EMBL/GenBank/DDBJ whole genome shotgun (WGS) entry which is preliminary data.</text>
</comment>
<gene>
    <name evidence="2" type="ORF">GCM10023091_29370</name>
</gene>
<dbReference type="InterPro" id="IPR009057">
    <property type="entry name" value="Homeodomain-like_sf"/>
</dbReference>
<name>A0ABP8M390_9BACT</name>
<sequence>MTVESREFQETDKKTTRSITPKDVEEALIRTNYNKSETARLLGIDRKTLYNRLRNVISQAGLKITN</sequence>
<dbReference type="Proteomes" id="UP001501508">
    <property type="component" value="Unassembled WGS sequence"/>
</dbReference>
<dbReference type="SUPFAM" id="SSF46689">
    <property type="entry name" value="Homeodomain-like"/>
    <property type="match status" value="1"/>
</dbReference>
<keyword evidence="3" id="KW-1185">Reference proteome</keyword>
<dbReference type="Gene3D" id="1.10.10.60">
    <property type="entry name" value="Homeodomain-like"/>
    <property type="match status" value="1"/>
</dbReference>
<protein>
    <recommendedName>
        <fullName evidence="1">DNA binding HTH domain-containing protein</fullName>
    </recommendedName>
</protein>
<reference evidence="3" key="1">
    <citation type="journal article" date="2019" name="Int. J. Syst. Evol. Microbiol.">
        <title>The Global Catalogue of Microorganisms (GCM) 10K type strain sequencing project: providing services to taxonomists for standard genome sequencing and annotation.</title>
        <authorList>
            <consortium name="The Broad Institute Genomics Platform"/>
            <consortium name="The Broad Institute Genome Sequencing Center for Infectious Disease"/>
            <person name="Wu L."/>
            <person name="Ma J."/>
        </authorList>
    </citation>
    <scope>NUCLEOTIDE SEQUENCE [LARGE SCALE GENOMIC DNA]</scope>
    <source>
        <strain evidence="3">JCM 31920</strain>
    </source>
</reference>
<evidence type="ECO:0000313" key="2">
    <source>
        <dbReference type="EMBL" id="GAA4442465.1"/>
    </source>
</evidence>
<evidence type="ECO:0000259" key="1">
    <source>
        <dbReference type="Pfam" id="PF02954"/>
    </source>
</evidence>
<dbReference type="InterPro" id="IPR002197">
    <property type="entry name" value="HTH_Fis"/>
</dbReference>
<dbReference type="RefSeq" id="WP_345030523.1">
    <property type="nucleotide sequence ID" value="NZ_BAABEY010000026.1"/>
</dbReference>
<organism evidence="2 3">
    <name type="scientific">Ravibacter arvi</name>
    <dbReference type="NCBI Taxonomy" id="2051041"/>
    <lineage>
        <taxon>Bacteria</taxon>
        <taxon>Pseudomonadati</taxon>
        <taxon>Bacteroidota</taxon>
        <taxon>Cytophagia</taxon>
        <taxon>Cytophagales</taxon>
        <taxon>Spirosomataceae</taxon>
        <taxon>Ravibacter</taxon>
    </lineage>
</organism>
<dbReference type="Pfam" id="PF02954">
    <property type="entry name" value="HTH_8"/>
    <property type="match status" value="1"/>
</dbReference>
<dbReference type="EMBL" id="BAABEY010000026">
    <property type="protein sequence ID" value="GAA4442465.1"/>
    <property type="molecule type" value="Genomic_DNA"/>
</dbReference>
<proteinExistence type="predicted"/>
<feature type="domain" description="DNA binding HTH" evidence="1">
    <location>
        <begin position="25"/>
        <end position="54"/>
    </location>
</feature>